<protein>
    <submittedName>
        <fullName evidence="1">16S rRNA G966 N2-methylase RsmD</fullName>
    </submittedName>
</protein>
<dbReference type="EMBL" id="FOMT01000005">
    <property type="protein sequence ID" value="SFF09269.1"/>
    <property type="molecule type" value="Genomic_DNA"/>
</dbReference>
<dbReference type="RefSeq" id="WP_091189190.1">
    <property type="nucleotide sequence ID" value="NZ_FOMT01000005.1"/>
</dbReference>
<proteinExistence type="predicted"/>
<dbReference type="SUPFAM" id="SSF53335">
    <property type="entry name" value="S-adenosyl-L-methionine-dependent methyltransferases"/>
    <property type="match status" value="1"/>
</dbReference>
<dbReference type="STRING" id="1045775.SAMN05216378_5073"/>
<keyword evidence="2" id="KW-1185">Reference proteome</keyword>
<dbReference type="PANTHER" id="PTHR36112:SF1">
    <property type="entry name" value="RIBOSOMAL RNA SMALL SUBUNIT METHYLTRANSFERASE J"/>
    <property type="match status" value="1"/>
</dbReference>
<dbReference type="InterPro" id="IPR029063">
    <property type="entry name" value="SAM-dependent_MTases_sf"/>
</dbReference>
<accession>A0A1I2FWR5</accession>
<keyword evidence="1" id="KW-0489">Methyltransferase</keyword>
<dbReference type="Gene3D" id="3.40.50.10480">
    <property type="entry name" value="Probable brix-domain ribosomal biogenesis protein"/>
    <property type="match status" value="1"/>
</dbReference>
<dbReference type="AlphaFoldDB" id="A0A1I2FWR5"/>
<name>A0A1I2FWR5_9BACL</name>
<dbReference type="InterPro" id="IPR007536">
    <property type="entry name" value="16SrRNA_methylTrfase_J"/>
</dbReference>
<dbReference type="Pfam" id="PF04445">
    <property type="entry name" value="SAM_MT"/>
    <property type="match status" value="1"/>
</dbReference>
<gene>
    <name evidence="1" type="ORF">SAMN05216378_5073</name>
</gene>
<keyword evidence="1" id="KW-0808">Transferase</keyword>
<dbReference type="Gene3D" id="3.40.50.150">
    <property type="entry name" value="Vaccinia Virus protein VP39"/>
    <property type="match status" value="1"/>
</dbReference>
<dbReference type="PANTHER" id="PTHR36112">
    <property type="entry name" value="RIBOSOMAL RNA SMALL SUBUNIT METHYLTRANSFERASE J"/>
    <property type="match status" value="1"/>
</dbReference>
<dbReference type="Proteomes" id="UP000198855">
    <property type="component" value="Unassembled WGS sequence"/>
</dbReference>
<reference evidence="2" key="1">
    <citation type="submission" date="2016-10" db="EMBL/GenBank/DDBJ databases">
        <authorList>
            <person name="Varghese N."/>
            <person name="Submissions S."/>
        </authorList>
    </citation>
    <scope>NUCLEOTIDE SEQUENCE [LARGE SCALE GENOMIC DNA]</scope>
    <source>
        <strain evidence="2">CGMCC 1.10784</strain>
    </source>
</reference>
<sequence>MIVTTADKPSQRALATAKRLAGELSAPYVARGKQSLRQLGERMEPIRMVVVTEKEVRYYDGQTESPLYFHPSMAFVRVKRLRRGESDPLVDLTGCETGDRVIDCTAGLASDSLVFSYAAGEAGAVTAIESEPILCAVVREGLAGYQSGLPDVDAAMRRIQMKNVNHADYLAGLPDKSVDIVYFDPMFRQPIHESNALEPLRNLANDSALTVEAVQDAVRVARKTVVMKEHRESGEFERLGFERRHVNTSKIAYGVIEVAGSSK</sequence>
<organism evidence="1 2">
    <name type="scientific">Paenibacillus catalpae</name>
    <dbReference type="NCBI Taxonomy" id="1045775"/>
    <lineage>
        <taxon>Bacteria</taxon>
        <taxon>Bacillati</taxon>
        <taxon>Bacillota</taxon>
        <taxon>Bacilli</taxon>
        <taxon>Bacillales</taxon>
        <taxon>Paenibacillaceae</taxon>
        <taxon>Paenibacillus</taxon>
    </lineage>
</organism>
<evidence type="ECO:0000313" key="2">
    <source>
        <dbReference type="Proteomes" id="UP000198855"/>
    </source>
</evidence>
<dbReference type="GO" id="GO:0008990">
    <property type="term" value="F:rRNA (guanine-N2-)-methyltransferase activity"/>
    <property type="evidence" value="ECO:0007669"/>
    <property type="project" value="InterPro"/>
</dbReference>
<evidence type="ECO:0000313" key="1">
    <source>
        <dbReference type="EMBL" id="SFF09269.1"/>
    </source>
</evidence>
<dbReference type="OrthoDB" id="1653798at2"/>